<protein>
    <submittedName>
        <fullName evidence="1">Uncharacterized protein</fullName>
    </submittedName>
</protein>
<gene>
    <name evidence="1" type="ORF">GCM10022388_26740</name>
</gene>
<proteinExistence type="predicted"/>
<dbReference type="Proteomes" id="UP001500426">
    <property type="component" value="Unassembled WGS sequence"/>
</dbReference>
<sequence length="181" mass="21114">MYGKKTVEERRATFPFSNAKKVLLIAFPNPINSIVEVDGVLITNDSLKLINMHFNIIKSFELPERKSKYYATEIVELNQNQIDSLSHILINYKLKKDKFKEHAIIISGCYNPRNAILFLDANDKILSYIEICFECHRFIQMPKETIININLFSMLQESFKMIDLIKDFMKINGIKYGVLDK</sequence>
<name>A0ABP7V3F9_9FLAO</name>
<dbReference type="EMBL" id="BAABCS010000029">
    <property type="protein sequence ID" value="GAA4058657.1"/>
    <property type="molecule type" value="Genomic_DNA"/>
</dbReference>
<dbReference type="RefSeq" id="WP_345095496.1">
    <property type="nucleotide sequence ID" value="NZ_BAABCS010000029.1"/>
</dbReference>
<reference evidence="2" key="1">
    <citation type="journal article" date="2019" name="Int. J. Syst. Evol. Microbiol.">
        <title>The Global Catalogue of Microorganisms (GCM) 10K type strain sequencing project: providing services to taxonomists for standard genome sequencing and annotation.</title>
        <authorList>
            <consortium name="The Broad Institute Genomics Platform"/>
            <consortium name="The Broad Institute Genome Sequencing Center for Infectious Disease"/>
            <person name="Wu L."/>
            <person name="Ma J."/>
        </authorList>
    </citation>
    <scope>NUCLEOTIDE SEQUENCE [LARGE SCALE GENOMIC DNA]</scope>
    <source>
        <strain evidence="2">JCM 17068</strain>
    </source>
</reference>
<evidence type="ECO:0000313" key="2">
    <source>
        <dbReference type="Proteomes" id="UP001500426"/>
    </source>
</evidence>
<evidence type="ECO:0000313" key="1">
    <source>
        <dbReference type="EMBL" id="GAA4058657.1"/>
    </source>
</evidence>
<accession>A0ABP7V3F9</accession>
<comment type="caution">
    <text evidence="1">The sequence shown here is derived from an EMBL/GenBank/DDBJ whole genome shotgun (WGS) entry which is preliminary data.</text>
</comment>
<keyword evidence="2" id="KW-1185">Reference proteome</keyword>
<organism evidence="1 2">
    <name type="scientific">Flavobacterium chungnamense</name>
    <dbReference type="NCBI Taxonomy" id="706182"/>
    <lineage>
        <taxon>Bacteria</taxon>
        <taxon>Pseudomonadati</taxon>
        <taxon>Bacteroidota</taxon>
        <taxon>Flavobacteriia</taxon>
        <taxon>Flavobacteriales</taxon>
        <taxon>Flavobacteriaceae</taxon>
        <taxon>Flavobacterium</taxon>
    </lineage>
</organism>